<comment type="function">
    <text evidence="1 9">May be involved in recombinational repair of damaged DNA.</text>
</comment>
<keyword evidence="4" id="KW-0547">Nucleotide-binding</keyword>
<evidence type="ECO:0000256" key="6">
    <source>
        <dbReference type="ARBA" id="ARBA00022840"/>
    </source>
</evidence>
<dbReference type="RefSeq" id="WP_069329110.1">
    <property type="nucleotide sequence ID" value="NZ_MDER01000070.1"/>
</dbReference>
<dbReference type="PANTHER" id="PTHR11059">
    <property type="entry name" value="DNA REPAIR PROTEIN RECN"/>
    <property type="match status" value="1"/>
</dbReference>
<protein>
    <recommendedName>
        <fullName evidence="3 9">DNA repair protein RecN</fullName>
    </recommendedName>
    <alternativeName>
        <fullName evidence="8 9">Recombination protein N</fullName>
    </alternativeName>
</protein>
<dbReference type="GO" id="GO:0006281">
    <property type="term" value="P:DNA repair"/>
    <property type="evidence" value="ECO:0007669"/>
    <property type="project" value="UniProtKB-KW"/>
</dbReference>
<keyword evidence="5 9" id="KW-0227">DNA damage</keyword>
<feature type="coiled-coil region" evidence="10">
    <location>
        <begin position="331"/>
        <end position="398"/>
    </location>
</feature>
<evidence type="ECO:0000256" key="4">
    <source>
        <dbReference type="ARBA" id="ARBA00022741"/>
    </source>
</evidence>
<evidence type="ECO:0000256" key="8">
    <source>
        <dbReference type="ARBA" id="ARBA00033408"/>
    </source>
</evidence>
<feature type="domain" description="RecF/RecN/SMC N-terminal" evidence="11">
    <location>
        <begin position="7"/>
        <end position="518"/>
    </location>
</feature>
<dbReference type="FunFam" id="3.40.50.300:FF:000356">
    <property type="entry name" value="DNA repair protein RecN"/>
    <property type="match status" value="1"/>
</dbReference>
<evidence type="ECO:0000256" key="1">
    <source>
        <dbReference type="ARBA" id="ARBA00003618"/>
    </source>
</evidence>
<comment type="caution">
    <text evidence="12">The sequence shown here is derived from an EMBL/GenBank/DDBJ whole genome shotgun (WGS) entry which is preliminary data.</text>
</comment>
<evidence type="ECO:0000256" key="5">
    <source>
        <dbReference type="ARBA" id="ARBA00022763"/>
    </source>
</evidence>
<dbReference type="InterPro" id="IPR027417">
    <property type="entry name" value="P-loop_NTPase"/>
</dbReference>
<keyword evidence="7 9" id="KW-0234">DNA repair</keyword>
<sequence>MLVMLSIKNLAVVEEIDVYFHKGFHVLSGETGAGKSIIIDALGLIAGSRGSAELVRYGNDKAEMEALFELRGDHPVWDTMSRLGIQGTAEEHLVIRREVTASGKSTARINGQLVNLTMLREIGEQLVNIHGQHEHQSLMKPERHLSLLDTFGFADINPLKIQYQQQYTDYAKIERELRDLQETSQKTYQMLDLYRFQLEEISSAGLEIGEDELLQEERLRLSHSEKMMEAIVGGYHSINGDGGMGSVTVAISQLEDVTRYDSKALDPILEQLQSAFYQLEDAAYQLRSYRENIEFNPGRLEEVETRLNQISGLRRKYGDNVEEILTYYEKIQHETDLLENKDERLAEMIERRDRLRDKLLQTGEKLSKVRRKAADELASQVEAELKHLQMERTSLRVNMDYIDDANGPEWNGRHIRITRQGIDNAEFLISPNPGEPLRSLGKIASGGELSRIMLALKSIFARHDQVPVLVFDEVDTGVSGRAAQSIAEKLFKLSADCQVFSITHLPQVACMADHQYLIEKHIVGDRTATRVTSLHEDGRVDELARMLGGVEITEKTNHHAHEMLKLAEARKDSSTYAVH</sequence>
<accession>A0A1E3KZZ8</accession>
<evidence type="ECO:0000313" key="12">
    <source>
        <dbReference type="EMBL" id="ODP27046.1"/>
    </source>
</evidence>
<evidence type="ECO:0000259" key="11">
    <source>
        <dbReference type="Pfam" id="PF02463"/>
    </source>
</evidence>
<evidence type="ECO:0000256" key="9">
    <source>
        <dbReference type="PIRNR" id="PIRNR003128"/>
    </source>
</evidence>
<dbReference type="GO" id="GO:0005524">
    <property type="term" value="F:ATP binding"/>
    <property type="evidence" value="ECO:0007669"/>
    <property type="project" value="UniProtKB-KW"/>
</dbReference>
<evidence type="ECO:0000256" key="3">
    <source>
        <dbReference type="ARBA" id="ARBA00021315"/>
    </source>
</evidence>
<dbReference type="Pfam" id="PF02463">
    <property type="entry name" value="SMC_N"/>
    <property type="match status" value="1"/>
</dbReference>
<organism evidence="12 13">
    <name type="scientific">Paenibacillus nuruki</name>
    <dbReference type="NCBI Taxonomy" id="1886670"/>
    <lineage>
        <taxon>Bacteria</taxon>
        <taxon>Bacillati</taxon>
        <taxon>Bacillota</taxon>
        <taxon>Bacilli</taxon>
        <taxon>Bacillales</taxon>
        <taxon>Paenibacillaceae</taxon>
        <taxon>Paenibacillus</taxon>
    </lineage>
</organism>
<reference evidence="12 13" key="1">
    <citation type="submission" date="2016-08" db="EMBL/GenBank/DDBJ databases">
        <title>Genome sequencing of Paenibacillus sp. TI45-13ar, isolated from Korean traditional nuruk.</title>
        <authorList>
            <person name="Kim S.-J."/>
        </authorList>
    </citation>
    <scope>NUCLEOTIDE SEQUENCE [LARGE SCALE GENOMIC DNA]</scope>
    <source>
        <strain evidence="12 13">TI45-13ar</strain>
    </source>
</reference>
<name>A0A1E3KZZ8_9BACL</name>
<dbReference type="Gene3D" id="3.40.50.300">
    <property type="entry name" value="P-loop containing nucleotide triphosphate hydrolases"/>
    <property type="match status" value="2"/>
</dbReference>
<dbReference type="PANTHER" id="PTHR11059:SF0">
    <property type="entry name" value="DNA REPAIR PROTEIN RECN"/>
    <property type="match status" value="1"/>
</dbReference>
<dbReference type="PATRIC" id="fig|1886670.3.peg.3799"/>
<evidence type="ECO:0000313" key="13">
    <source>
        <dbReference type="Proteomes" id="UP000094578"/>
    </source>
</evidence>
<comment type="similarity">
    <text evidence="2 9">Belongs to the RecN family.</text>
</comment>
<evidence type="ECO:0000256" key="10">
    <source>
        <dbReference type="SAM" id="Coils"/>
    </source>
</evidence>
<dbReference type="FunFam" id="3.40.50.300:FF:000319">
    <property type="entry name" value="DNA repair protein RecN"/>
    <property type="match status" value="1"/>
</dbReference>
<feature type="coiled-coil region" evidence="10">
    <location>
        <begin position="163"/>
        <end position="190"/>
    </location>
</feature>
<dbReference type="GO" id="GO:0006310">
    <property type="term" value="P:DNA recombination"/>
    <property type="evidence" value="ECO:0007669"/>
    <property type="project" value="InterPro"/>
</dbReference>
<gene>
    <name evidence="12" type="ORF">PTI45_03775</name>
</gene>
<dbReference type="InterPro" id="IPR003395">
    <property type="entry name" value="RecF/RecN/SMC_N"/>
</dbReference>
<dbReference type="Proteomes" id="UP000094578">
    <property type="component" value="Unassembled WGS sequence"/>
</dbReference>
<dbReference type="STRING" id="1886670.PTI45_03775"/>
<dbReference type="CDD" id="cd03241">
    <property type="entry name" value="ABC_RecN"/>
    <property type="match status" value="2"/>
</dbReference>
<keyword evidence="13" id="KW-1185">Reference proteome</keyword>
<evidence type="ECO:0000256" key="7">
    <source>
        <dbReference type="ARBA" id="ARBA00023204"/>
    </source>
</evidence>
<dbReference type="GO" id="GO:0043590">
    <property type="term" value="C:bacterial nucleoid"/>
    <property type="evidence" value="ECO:0007669"/>
    <property type="project" value="TreeGrafter"/>
</dbReference>
<dbReference type="EMBL" id="MDER01000070">
    <property type="protein sequence ID" value="ODP27046.1"/>
    <property type="molecule type" value="Genomic_DNA"/>
</dbReference>
<dbReference type="GO" id="GO:0009432">
    <property type="term" value="P:SOS response"/>
    <property type="evidence" value="ECO:0007669"/>
    <property type="project" value="TreeGrafter"/>
</dbReference>
<dbReference type="PIRSF" id="PIRSF003128">
    <property type="entry name" value="RecN"/>
    <property type="match status" value="1"/>
</dbReference>
<proteinExistence type="inferred from homology"/>
<dbReference type="InterPro" id="IPR004604">
    <property type="entry name" value="DNA_recomb/repair_RecN"/>
</dbReference>
<keyword evidence="6" id="KW-0067">ATP-binding</keyword>
<keyword evidence="10" id="KW-0175">Coiled coil</keyword>
<evidence type="ECO:0000256" key="2">
    <source>
        <dbReference type="ARBA" id="ARBA00009441"/>
    </source>
</evidence>
<dbReference type="NCBIfam" id="NF008121">
    <property type="entry name" value="PRK10869.1"/>
    <property type="match status" value="1"/>
</dbReference>
<dbReference type="AlphaFoldDB" id="A0A1E3KZZ8"/>
<dbReference type="NCBIfam" id="TIGR00634">
    <property type="entry name" value="recN"/>
    <property type="match status" value="1"/>
</dbReference>
<dbReference type="SUPFAM" id="SSF52540">
    <property type="entry name" value="P-loop containing nucleoside triphosphate hydrolases"/>
    <property type="match status" value="1"/>
</dbReference>